<accession>A0A836H9H4</accession>
<protein>
    <submittedName>
        <fullName evidence="1">Uncharacterized protein</fullName>
    </submittedName>
</protein>
<reference evidence="1 2" key="1">
    <citation type="submission" date="2021-02" db="EMBL/GenBank/DDBJ databases">
        <title>Leishmania (Mundinia) enrietti genome sequencing and assembly.</title>
        <authorList>
            <person name="Almutairi H."/>
            <person name="Gatherer D."/>
        </authorList>
    </citation>
    <scope>NUCLEOTIDE SEQUENCE [LARGE SCALE GENOMIC DNA]</scope>
    <source>
        <strain evidence="1">CUR178</strain>
    </source>
</reference>
<dbReference type="GeneID" id="94172316"/>
<dbReference type="AlphaFoldDB" id="A0A836H9H4"/>
<dbReference type="Proteomes" id="UP000674179">
    <property type="component" value="Chromosome 25"/>
</dbReference>
<dbReference type="EMBL" id="JAFHKP010000025">
    <property type="protein sequence ID" value="KAG5477408.1"/>
    <property type="molecule type" value="Genomic_DNA"/>
</dbReference>
<sequence length="1048" mass="113605">MLRFPAIIAGWHLYRPRCMTWTPPTRAIPQRRHCTTLGQIHSMLQTLRHAKRVHGGALRLCITEDLRVIVEHQPPSEGVAKALAHEVVEWQGTSSVSVREAVGHLHPSDELCRGESRPQLPVTTPAPMSSATIVDLSRVNSDELRGAIKFLEDRHPKLRLLVRHTSGRDLQGTHVHSASVKLVPRGMGVQVASLSDEEQHMTAVFNGEAVGESYLGCVRRALRDAFSAADLVYPSSSALSPTAVSVLSLYAEAWGSDGFSLHLMPSVIPKHVECSLRHSAAGKSLASCAVALTGDGLRKLMKFCDDSTAECYAEHHASIQQRLRDAPLHLVLPRSCLRVKHLLRKLLFYYYGIAEEDVVFRAETLSGFVHKAEVQARLRLSGTVDGADDPLGIFVLGKATGSSKSSTVQLATVQALRTVFPDVFEREIAYHPEVRAILESSKATLSDDVAPHPAQGLEKQLRWALQRQNASFRLETLLLKPNATLPEWGIATKAKPVWVSQLYIVGGSPDAAAADAKAAGATTSCDLVCCAVDSRKARSEQKALAAALAQRFPDLCHASVMQARENKLIDAGGAPALCVEVQSLQDASTNLFTMALSSDPFLKLLLPRKSTEPQSLPLLQSADSALERYWCATKAHTSFLGNIRVIREASRAVYVARCTRAGGTYDALESVIAEATSSTEIGALFALMRGLQKLPEVVCQGASAEAAGEASLVEGLPSALPDASPLRTCAQAIARLYGLQCSVCLRQRDAMFVAELRGTIPVGSALSEEHSRFSTTPFAAGRPFYLGQGHGTTALVAVVRAAQQVFEVHIRAHHRAFDEEVMMRGQVRLQPDVQGSLGRLRDAVVDEIKSTSNSVVNDCWLLFNFEHHQASDLSFCISSHKHSVVLEHVVGKNLLSCARELANRISHETSVAFLSPAHLSAVVAQTAEQLLRKLCLQAYGLTLQTDTCQRGQMWHCRLSVPISDEMAYCIAQACGLRKKDTVEAAAVAALREYFGEELPHIYSFAALPSVATQETLNGVSGETPTTSGCEAYAFRFSSSSASESACAL</sequence>
<evidence type="ECO:0000313" key="1">
    <source>
        <dbReference type="EMBL" id="KAG5477408.1"/>
    </source>
</evidence>
<keyword evidence="2" id="KW-1185">Reference proteome</keyword>
<dbReference type="KEGG" id="lenr:94172316"/>
<evidence type="ECO:0000313" key="2">
    <source>
        <dbReference type="Proteomes" id="UP000674179"/>
    </source>
</evidence>
<gene>
    <name evidence="1" type="ORF">CUR178_05111</name>
</gene>
<proteinExistence type="predicted"/>
<dbReference type="RefSeq" id="XP_067692348.1">
    <property type="nucleotide sequence ID" value="XM_067836806.1"/>
</dbReference>
<comment type="caution">
    <text evidence="1">The sequence shown here is derived from an EMBL/GenBank/DDBJ whole genome shotgun (WGS) entry which is preliminary data.</text>
</comment>
<organism evidence="1 2">
    <name type="scientific">Leishmania enriettii</name>
    <dbReference type="NCBI Taxonomy" id="5663"/>
    <lineage>
        <taxon>Eukaryota</taxon>
        <taxon>Discoba</taxon>
        <taxon>Euglenozoa</taxon>
        <taxon>Kinetoplastea</taxon>
        <taxon>Metakinetoplastina</taxon>
        <taxon>Trypanosomatida</taxon>
        <taxon>Trypanosomatidae</taxon>
        <taxon>Leishmaniinae</taxon>
        <taxon>Leishmania</taxon>
    </lineage>
</organism>
<dbReference type="OrthoDB" id="246293at2759"/>
<name>A0A836H9H4_LEIEN</name>